<evidence type="ECO:0000256" key="5">
    <source>
        <dbReference type="ARBA" id="ARBA00023136"/>
    </source>
</evidence>
<protein>
    <submittedName>
        <fullName evidence="9">Adenylate/guanylate cyclase domain-containing protein</fullName>
    </submittedName>
</protein>
<dbReference type="Pfam" id="PF00211">
    <property type="entry name" value="Guanylate_cyc"/>
    <property type="match status" value="1"/>
</dbReference>
<gene>
    <name evidence="9" type="ORF">E8A74_30285</name>
</gene>
<evidence type="ECO:0000256" key="1">
    <source>
        <dbReference type="ARBA" id="ARBA00004370"/>
    </source>
</evidence>
<keyword evidence="4 7" id="KW-1133">Transmembrane helix</keyword>
<evidence type="ECO:0000256" key="4">
    <source>
        <dbReference type="ARBA" id="ARBA00022989"/>
    </source>
</evidence>
<dbReference type="SUPFAM" id="SSF55073">
    <property type="entry name" value="Nucleotide cyclase"/>
    <property type="match status" value="1"/>
</dbReference>
<dbReference type="GO" id="GO:0009190">
    <property type="term" value="P:cyclic nucleotide biosynthetic process"/>
    <property type="evidence" value="ECO:0007669"/>
    <property type="project" value="InterPro"/>
</dbReference>
<keyword evidence="3" id="KW-0547">Nucleotide-binding</keyword>
<feature type="transmembrane region" description="Helical" evidence="7">
    <location>
        <begin position="96"/>
        <end position="114"/>
    </location>
</feature>
<dbReference type="EMBL" id="SSMQ01000037">
    <property type="protein sequence ID" value="TKD01869.1"/>
    <property type="molecule type" value="Genomic_DNA"/>
</dbReference>
<dbReference type="PANTHER" id="PTHR11920">
    <property type="entry name" value="GUANYLYL CYCLASE"/>
    <property type="match status" value="1"/>
</dbReference>
<accession>A0A4U1J5R9</accession>
<evidence type="ECO:0000256" key="7">
    <source>
        <dbReference type="SAM" id="Phobius"/>
    </source>
</evidence>
<comment type="caution">
    <text evidence="9">The sequence shown here is derived from an EMBL/GenBank/DDBJ whole genome shotgun (WGS) entry which is preliminary data.</text>
</comment>
<dbReference type="PANTHER" id="PTHR11920:SF335">
    <property type="entry name" value="GUANYLATE CYCLASE"/>
    <property type="match status" value="1"/>
</dbReference>
<dbReference type="InterPro" id="IPR001054">
    <property type="entry name" value="A/G_cyclase"/>
</dbReference>
<keyword evidence="6" id="KW-0456">Lyase</keyword>
<feature type="transmembrane region" description="Helical" evidence="7">
    <location>
        <begin position="120"/>
        <end position="136"/>
    </location>
</feature>
<keyword evidence="5 7" id="KW-0472">Membrane</keyword>
<evidence type="ECO:0000313" key="10">
    <source>
        <dbReference type="Proteomes" id="UP000309215"/>
    </source>
</evidence>
<evidence type="ECO:0000256" key="3">
    <source>
        <dbReference type="ARBA" id="ARBA00022741"/>
    </source>
</evidence>
<proteinExistence type="predicted"/>
<dbReference type="Proteomes" id="UP000309215">
    <property type="component" value="Unassembled WGS sequence"/>
</dbReference>
<dbReference type="GO" id="GO:0035556">
    <property type="term" value="P:intracellular signal transduction"/>
    <property type="evidence" value="ECO:0007669"/>
    <property type="project" value="InterPro"/>
</dbReference>
<dbReference type="PROSITE" id="PS50125">
    <property type="entry name" value="GUANYLATE_CYCLASE_2"/>
    <property type="match status" value="1"/>
</dbReference>
<evidence type="ECO:0000259" key="8">
    <source>
        <dbReference type="PROSITE" id="PS50125"/>
    </source>
</evidence>
<feature type="transmembrane region" description="Helical" evidence="7">
    <location>
        <begin position="36"/>
        <end position="54"/>
    </location>
</feature>
<keyword evidence="2 7" id="KW-0812">Transmembrane</keyword>
<reference evidence="9 10" key="1">
    <citation type="submission" date="2019-04" db="EMBL/GenBank/DDBJ databases">
        <authorList>
            <person name="Li Y."/>
            <person name="Wang J."/>
        </authorList>
    </citation>
    <scope>NUCLEOTIDE SEQUENCE [LARGE SCALE GENOMIC DNA]</scope>
    <source>
        <strain evidence="9 10">DSM 14668</strain>
    </source>
</reference>
<dbReference type="CDD" id="cd07302">
    <property type="entry name" value="CHD"/>
    <property type="match status" value="1"/>
</dbReference>
<comment type="subcellular location">
    <subcellularLocation>
        <location evidence="1">Membrane</location>
    </subcellularLocation>
</comment>
<dbReference type="GO" id="GO:0004016">
    <property type="term" value="F:adenylate cyclase activity"/>
    <property type="evidence" value="ECO:0007669"/>
    <property type="project" value="UniProtKB-ARBA"/>
</dbReference>
<dbReference type="OrthoDB" id="9806735at2"/>
<feature type="transmembrane region" description="Helical" evidence="7">
    <location>
        <begin position="66"/>
        <end position="84"/>
    </location>
</feature>
<evidence type="ECO:0000256" key="6">
    <source>
        <dbReference type="ARBA" id="ARBA00023239"/>
    </source>
</evidence>
<dbReference type="Gene3D" id="3.30.70.1230">
    <property type="entry name" value="Nucleotide cyclase"/>
    <property type="match status" value="1"/>
</dbReference>
<dbReference type="InterPro" id="IPR029787">
    <property type="entry name" value="Nucleotide_cyclase"/>
</dbReference>
<dbReference type="RefSeq" id="WP_136932581.1">
    <property type="nucleotide sequence ID" value="NZ_SSMQ01000037.1"/>
</dbReference>
<dbReference type="AlphaFoldDB" id="A0A4U1J5R9"/>
<evidence type="ECO:0000256" key="2">
    <source>
        <dbReference type="ARBA" id="ARBA00022692"/>
    </source>
</evidence>
<organism evidence="9 10">
    <name type="scientific">Polyangium fumosum</name>
    <dbReference type="NCBI Taxonomy" id="889272"/>
    <lineage>
        <taxon>Bacteria</taxon>
        <taxon>Pseudomonadati</taxon>
        <taxon>Myxococcota</taxon>
        <taxon>Polyangia</taxon>
        <taxon>Polyangiales</taxon>
        <taxon>Polyangiaceae</taxon>
        <taxon>Polyangium</taxon>
    </lineage>
</organism>
<name>A0A4U1J5R9_9BACT</name>
<evidence type="ECO:0000313" key="9">
    <source>
        <dbReference type="EMBL" id="TKD01869.1"/>
    </source>
</evidence>
<feature type="transmembrane region" description="Helical" evidence="7">
    <location>
        <begin position="141"/>
        <end position="159"/>
    </location>
</feature>
<keyword evidence="10" id="KW-1185">Reference proteome</keyword>
<sequence length="461" mass="50517">MAGAEKALVWLFGAGERQGGYPESFDAELAFQSWKILRVSGLICALAWLPYLRLDEALHPEIPSLFLLRLSLTMAGLLAILFSLFPSAPRHASRALFALCLCLECATGLITGLTSGKSPYLGGFLFVLMLVPLAPLRRRYAWGMLGAAILVFWGTGKLAGMDFEGPERNYSLQDLSAAALVSGVFVHLSDRLRRQGWAKGSTIQHQSEEIARDKAKIDSLLCNILPAPIAGELTREGSVKPVFHEEATIVFADFVGFTAKAATMPPEALVATLDAYFCRFDAIADRSGVEKLKTIGDAYMAAGGLPAPTRTHAVDACLFALRIRRDVEGHDACFQGVRIGVHSGPVMAGMVGAKKFAYDVWGDTVNTASRMESSGELWRINVSRMTYDRVKDFFELTARGAVSVKGKGELDMYFLERILPALSRDEQGVEPNEVFWERYRALQSNVLVSGGDPRKDTRRAR</sequence>
<dbReference type="GO" id="GO:0000166">
    <property type="term" value="F:nucleotide binding"/>
    <property type="evidence" value="ECO:0007669"/>
    <property type="project" value="UniProtKB-KW"/>
</dbReference>
<dbReference type="InterPro" id="IPR050401">
    <property type="entry name" value="Cyclic_nucleotide_synthase"/>
</dbReference>
<dbReference type="GO" id="GO:0016020">
    <property type="term" value="C:membrane"/>
    <property type="evidence" value="ECO:0007669"/>
    <property type="project" value="UniProtKB-SubCell"/>
</dbReference>
<dbReference type="SMART" id="SM00044">
    <property type="entry name" value="CYCc"/>
    <property type="match status" value="1"/>
</dbReference>
<feature type="domain" description="Guanylate cyclase" evidence="8">
    <location>
        <begin position="248"/>
        <end position="372"/>
    </location>
</feature>